<proteinExistence type="predicted"/>
<feature type="region of interest" description="Disordered" evidence="1">
    <location>
        <begin position="237"/>
        <end position="260"/>
    </location>
</feature>
<comment type="caution">
    <text evidence="3">The sequence shown here is derived from an EMBL/GenBank/DDBJ whole genome shotgun (WGS) entry which is preliminary data.</text>
</comment>
<evidence type="ECO:0000259" key="2">
    <source>
        <dbReference type="Pfam" id="PF22893"/>
    </source>
</evidence>
<gene>
    <name evidence="3" type="ORF">FocTR4_00010841</name>
</gene>
<name>A0A5C6T5Z1_FUSOC</name>
<feature type="compositionally biased region" description="Polar residues" evidence="1">
    <location>
        <begin position="243"/>
        <end position="259"/>
    </location>
</feature>
<dbReference type="InterPro" id="IPR054464">
    <property type="entry name" value="ULD_fung"/>
</dbReference>
<organism evidence="3 4">
    <name type="scientific">Fusarium oxysporum f. sp. cubense</name>
    <dbReference type="NCBI Taxonomy" id="61366"/>
    <lineage>
        <taxon>Eukaryota</taxon>
        <taxon>Fungi</taxon>
        <taxon>Dikarya</taxon>
        <taxon>Ascomycota</taxon>
        <taxon>Pezizomycotina</taxon>
        <taxon>Sordariomycetes</taxon>
        <taxon>Hypocreomycetidae</taxon>
        <taxon>Hypocreales</taxon>
        <taxon>Nectriaceae</taxon>
        <taxon>Fusarium</taxon>
        <taxon>Fusarium oxysporum species complex</taxon>
    </lineage>
</organism>
<sequence>MAHNDIEAVAKLGLSLASSLQVHSEANRRARQTLPKLINLINSTALTLTKVGHLIQENEDALTKLCLEDIASLAATCEKIYIGVLIMLVRQTENVVGDKEINEIPREETGKYLYCIAHTSVWRLESWEWLEVQLSIAQHQMRALTRVPGSFETEYTIRMLAGQVASQRASHYKYWSKKVAKWTIITPPLPSSNVSLTDVNSTCTVSSTPTIALDTKVEEIKPVETMPVTQTPALELSKDTEVSPDTTAETTSKPTQIDQKSIKEHGSSLITATRNWIKRILVPGSHDEWKGQDLEVWQIDLGAHLNSVPSKTFKRLELDDKHVRSALSQVTSKSRWRKRPELLEQYDSLDQRVRQRIDEGVDAAKQSSSRERTWIAMSIASPPFKHRNGRRSEAAIQADASISLFFRLGDEVEPIHVFEPYSGKKLTFPYEAYKDLNLLHKRLSSLNLGFTTASIMKEGKYVFCTDDGTVILHEAWESLRRPGMTLNIQLVGVPIPPGWPVSNPQGRIPPRIIRPMNIGPSGNLPSANTTTSDSSSAYTCASPTMKQIHGEMEELLRLSDSWSPDPDTIGTGLGRLLGLWTNAPDPHVNVTEDSESEWSCSTGDSDYSSGSVSS</sequence>
<feature type="compositionally biased region" description="Low complexity" evidence="1">
    <location>
        <begin position="599"/>
        <end position="614"/>
    </location>
</feature>
<feature type="domain" description="Ubiquitin-like" evidence="2">
    <location>
        <begin position="412"/>
        <end position="491"/>
    </location>
</feature>
<dbReference type="Proteomes" id="UP000321331">
    <property type="component" value="Unassembled WGS sequence"/>
</dbReference>
<dbReference type="EMBL" id="VMNF01000006">
    <property type="protein sequence ID" value="TXC06126.1"/>
    <property type="molecule type" value="Genomic_DNA"/>
</dbReference>
<dbReference type="Pfam" id="PF22893">
    <property type="entry name" value="ULD_2"/>
    <property type="match status" value="1"/>
</dbReference>
<evidence type="ECO:0000313" key="3">
    <source>
        <dbReference type="EMBL" id="TXC06126.1"/>
    </source>
</evidence>
<feature type="region of interest" description="Disordered" evidence="1">
    <location>
        <begin position="587"/>
        <end position="614"/>
    </location>
</feature>
<reference evidence="3 4" key="1">
    <citation type="submission" date="2019-07" db="EMBL/GenBank/DDBJ databases">
        <title>The First High-Quality Draft Genome Sequence of the Causal Agent of the Current Panama Disease Epidemic.</title>
        <authorList>
            <person name="Warmington R.J."/>
            <person name="Kay W."/>
            <person name="Jeffries A."/>
            <person name="Bebber D."/>
            <person name="Moore K."/>
            <person name="Studholme D.J."/>
        </authorList>
    </citation>
    <scope>NUCLEOTIDE SEQUENCE [LARGE SCALE GENOMIC DNA]</scope>
    <source>
        <strain evidence="3 4">TR4</strain>
    </source>
</reference>
<protein>
    <recommendedName>
        <fullName evidence="2">Ubiquitin-like domain-containing protein</fullName>
    </recommendedName>
</protein>
<dbReference type="AlphaFoldDB" id="A0A5C6T5Z1"/>
<evidence type="ECO:0000313" key="4">
    <source>
        <dbReference type="Proteomes" id="UP000321331"/>
    </source>
</evidence>
<accession>A0A5C6T5Z1</accession>
<evidence type="ECO:0000256" key="1">
    <source>
        <dbReference type="SAM" id="MobiDB-lite"/>
    </source>
</evidence>